<reference evidence="2" key="1">
    <citation type="submission" date="2021-02" db="EMBL/GenBank/DDBJ databases">
        <authorList>
            <person name="Dougan E. K."/>
            <person name="Rhodes N."/>
            <person name="Thang M."/>
            <person name="Chan C."/>
        </authorList>
    </citation>
    <scope>NUCLEOTIDE SEQUENCE</scope>
</reference>
<evidence type="ECO:0000313" key="3">
    <source>
        <dbReference type="Proteomes" id="UP000626109"/>
    </source>
</evidence>
<sequence>MQENISNASSFCEGAHPALANPAWGAAEANKIADLEKARAASEEAATLVAAKSATLEVKLSELTEKAATDTAELQRSLKEEVCPIGAFSEHKAAAAKAVEDLQKVTSTNHEDLQKAIAGHKEEVSKTFSETTAAQDAHK</sequence>
<proteinExistence type="predicted"/>
<feature type="compositionally biased region" description="Polar residues" evidence="1">
    <location>
        <begin position="126"/>
        <end position="139"/>
    </location>
</feature>
<organism evidence="2 3">
    <name type="scientific">Polarella glacialis</name>
    <name type="common">Dinoflagellate</name>
    <dbReference type="NCBI Taxonomy" id="89957"/>
    <lineage>
        <taxon>Eukaryota</taxon>
        <taxon>Sar</taxon>
        <taxon>Alveolata</taxon>
        <taxon>Dinophyceae</taxon>
        <taxon>Suessiales</taxon>
        <taxon>Suessiaceae</taxon>
        <taxon>Polarella</taxon>
    </lineage>
</organism>
<evidence type="ECO:0000313" key="2">
    <source>
        <dbReference type="EMBL" id="CAE8693125.1"/>
    </source>
</evidence>
<feature type="region of interest" description="Disordered" evidence="1">
    <location>
        <begin position="119"/>
        <end position="139"/>
    </location>
</feature>
<comment type="caution">
    <text evidence="2">The sequence shown here is derived from an EMBL/GenBank/DDBJ whole genome shotgun (WGS) entry which is preliminary data.</text>
</comment>
<name>A0A813K5L6_POLGL</name>
<feature type="non-terminal residue" evidence="2">
    <location>
        <position position="1"/>
    </location>
</feature>
<evidence type="ECO:0000256" key="1">
    <source>
        <dbReference type="SAM" id="MobiDB-lite"/>
    </source>
</evidence>
<gene>
    <name evidence="2" type="ORF">PGLA2088_LOCUS28233</name>
</gene>
<accession>A0A813K5L6</accession>
<protein>
    <submittedName>
        <fullName evidence="2">Uncharacterized protein</fullName>
    </submittedName>
</protein>
<dbReference type="Proteomes" id="UP000626109">
    <property type="component" value="Unassembled WGS sequence"/>
</dbReference>
<dbReference type="AlphaFoldDB" id="A0A813K5L6"/>
<dbReference type="EMBL" id="CAJNNW010027786">
    <property type="protein sequence ID" value="CAE8693125.1"/>
    <property type="molecule type" value="Genomic_DNA"/>
</dbReference>